<feature type="active site" evidence="9">
    <location>
        <position position="267"/>
    </location>
</feature>
<evidence type="ECO:0000313" key="12">
    <source>
        <dbReference type="EMBL" id="AHW64279.1"/>
    </source>
</evidence>
<evidence type="ECO:0000256" key="1">
    <source>
        <dbReference type="ARBA" id="ARBA00004496"/>
    </source>
</evidence>
<comment type="function">
    <text evidence="9">Site-specific tyrosine recombinase, which acts by catalyzing the cutting and rejoining of the recombining DNA molecules. The XerC-XerD complex is essential to convert dimers of the bacterial chromosome into monomers to permit their segregation at cell division. It also contributes to the segregational stability of plasmids.</text>
</comment>
<dbReference type="InterPro" id="IPR023009">
    <property type="entry name" value="Tyrosine_recombinase_XerC/XerD"/>
</dbReference>
<keyword evidence="8 9" id="KW-0131">Cell cycle</keyword>
<evidence type="ECO:0000256" key="3">
    <source>
        <dbReference type="ARBA" id="ARBA00022618"/>
    </source>
</evidence>
<dbReference type="GO" id="GO:0003677">
    <property type="term" value="F:DNA binding"/>
    <property type="evidence" value="ECO:0007669"/>
    <property type="project" value="UniProtKB-UniRule"/>
</dbReference>
<dbReference type="SUPFAM" id="SSF56349">
    <property type="entry name" value="DNA breaking-rejoining enzymes"/>
    <property type="match status" value="1"/>
</dbReference>
<dbReference type="CDD" id="cd00798">
    <property type="entry name" value="INT_XerDC_C"/>
    <property type="match status" value="1"/>
</dbReference>
<dbReference type="HOGENOM" id="CLU_027562_9_0_11"/>
<reference evidence="12 13" key="1">
    <citation type="journal article" date="2015" name="Int. J. Syst. Evol. Microbiol.">
        <title>Revisiting Corynebacterium glyciniphilum (ex Kubota et al., 1972) sp. nov., nom. rev., isolated from putrefied banana.</title>
        <authorList>
            <person name="Al-Dilaimi A."/>
            <person name="Bednarz H."/>
            <person name="Lomker A."/>
            <person name="Niehaus K."/>
            <person name="Kalinowski J."/>
            <person name="Ruckert C."/>
        </authorList>
    </citation>
    <scope>NUCLEOTIDE SEQUENCE [LARGE SCALE GENOMIC DNA]</scope>
    <source>
        <strain evidence="12">AJ 3170</strain>
    </source>
</reference>
<feature type="active site" evidence="9">
    <location>
        <position position="290"/>
    </location>
</feature>
<dbReference type="InterPro" id="IPR011010">
    <property type="entry name" value="DNA_brk_join_enz"/>
</dbReference>
<feature type="active site" description="O-(3'-phospho-DNA)-tyrosine intermediate" evidence="9">
    <location>
        <position position="299"/>
    </location>
</feature>
<dbReference type="InterPro" id="IPR044068">
    <property type="entry name" value="CB"/>
</dbReference>
<evidence type="ECO:0000256" key="6">
    <source>
        <dbReference type="ARBA" id="ARBA00023125"/>
    </source>
</evidence>
<feature type="domain" description="Core-binding (CB)" evidence="11">
    <location>
        <begin position="11"/>
        <end position="103"/>
    </location>
</feature>
<dbReference type="AlphaFoldDB" id="X5DSM5"/>
<evidence type="ECO:0000256" key="5">
    <source>
        <dbReference type="ARBA" id="ARBA00022908"/>
    </source>
</evidence>
<dbReference type="InterPro" id="IPR002104">
    <property type="entry name" value="Integrase_catalytic"/>
</dbReference>
<feature type="active site" evidence="9">
    <location>
        <position position="166"/>
    </location>
</feature>
<dbReference type="PROSITE" id="PS51900">
    <property type="entry name" value="CB"/>
    <property type="match status" value="1"/>
</dbReference>
<dbReference type="InterPro" id="IPR013762">
    <property type="entry name" value="Integrase-like_cat_sf"/>
</dbReference>
<dbReference type="eggNOG" id="COG4974">
    <property type="taxonomic scope" value="Bacteria"/>
</dbReference>
<keyword evidence="13" id="KW-1185">Reference proteome</keyword>
<protein>
    <recommendedName>
        <fullName evidence="9">Tyrosine recombinase XerC</fullName>
    </recommendedName>
</protein>
<dbReference type="SUPFAM" id="SSF47823">
    <property type="entry name" value="lambda integrase-like, N-terminal domain"/>
    <property type="match status" value="1"/>
</dbReference>
<dbReference type="GO" id="GO:0006313">
    <property type="term" value="P:DNA transposition"/>
    <property type="evidence" value="ECO:0007669"/>
    <property type="project" value="UniProtKB-UniRule"/>
</dbReference>
<evidence type="ECO:0000256" key="9">
    <source>
        <dbReference type="HAMAP-Rule" id="MF_01808"/>
    </source>
</evidence>
<name>X5DSM5_9CORY</name>
<feature type="domain" description="Tyr recombinase" evidence="10">
    <location>
        <begin position="123"/>
        <end position="312"/>
    </location>
</feature>
<keyword evidence="3 9" id="KW-0132">Cell division</keyword>
<dbReference type="Pfam" id="PF02899">
    <property type="entry name" value="Phage_int_SAM_1"/>
    <property type="match status" value="1"/>
</dbReference>
<keyword evidence="7 9" id="KW-0233">DNA recombination</keyword>
<dbReference type="GO" id="GO:0005737">
    <property type="term" value="C:cytoplasm"/>
    <property type="evidence" value="ECO:0007669"/>
    <property type="project" value="UniProtKB-SubCell"/>
</dbReference>
<keyword evidence="4 9" id="KW-0159">Chromosome partition</keyword>
<organism evidence="12 13">
    <name type="scientific">Corynebacterium glyciniphilum AJ 3170</name>
    <dbReference type="NCBI Taxonomy" id="1404245"/>
    <lineage>
        <taxon>Bacteria</taxon>
        <taxon>Bacillati</taxon>
        <taxon>Actinomycetota</taxon>
        <taxon>Actinomycetes</taxon>
        <taxon>Mycobacteriales</taxon>
        <taxon>Corynebacteriaceae</taxon>
        <taxon>Corynebacterium</taxon>
    </lineage>
</organism>
<dbReference type="OrthoDB" id="9801717at2"/>
<dbReference type="PANTHER" id="PTHR30349">
    <property type="entry name" value="PHAGE INTEGRASE-RELATED"/>
    <property type="match status" value="1"/>
</dbReference>
<dbReference type="Pfam" id="PF00589">
    <property type="entry name" value="Phage_integrase"/>
    <property type="match status" value="1"/>
</dbReference>
<dbReference type="Gene3D" id="1.10.443.10">
    <property type="entry name" value="Intergrase catalytic core"/>
    <property type="match status" value="1"/>
</dbReference>
<keyword evidence="2 9" id="KW-0963">Cytoplasm</keyword>
<accession>X5DSM5</accession>
<evidence type="ECO:0000259" key="10">
    <source>
        <dbReference type="PROSITE" id="PS51898"/>
    </source>
</evidence>
<dbReference type="STRING" id="1404245.CGLY_09170"/>
<dbReference type="InterPro" id="IPR050090">
    <property type="entry name" value="Tyrosine_recombinase_XerCD"/>
</dbReference>
<proteinExistence type="inferred from homology"/>
<dbReference type="PANTHER" id="PTHR30349:SF81">
    <property type="entry name" value="TYROSINE RECOMBINASE XERC"/>
    <property type="match status" value="1"/>
</dbReference>
<dbReference type="Proteomes" id="UP000023703">
    <property type="component" value="Chromosome"/>
</dbReference>
<comment type="subcellular location">
    <subcellularLocation>
        <location evidence="1 9">Cytoplasm</location>
    </subcellularLocation>
</comment>
<dbReference type="Gene3D" id="1.10.150.130">
    <property type="match status" value="1"/>
</dbReference>
<feature type="active site" evidence="9">
    <location>
        <position position="190"/>
    </location>
</feature>
<keyword evidence="6 9" id="KW-0238">DNA-binding</keyword>
<dbReference type="GO" id="GO:0009037">
    <property type="term" value="F:tyrosine-based site-specific recombinase activity"/>
    <property type="evidence" value="ECO:0007669"/>
    <property type="project" value="UniProtKB-UniRule"/>
</dbReference>
<sequence>MSGDGPAEIPEADRRRARAWMRHLRAERGRSANTLSNYARDIERYLTWLSGEGRDMTTVETADVERFIIDLRRGCPVTGGRPLAQSSVARVLSAVRGLHKFSATEYDLPDVVAEVPLSPGRRDLPKALTTDEVLRLIEACPSGEGAGALELRDRALVELLYSTGARISEATDLDRDDIDRNSGLLRVRGKGGKERILPVGAPALDALDAYLTRSRPALAQRSRHGTDAAALLLTSRGGRLSRQAGYKIVSSAAERAGIGEISPHSLRHSFATHLLTGGADVRVVQELLGHSSVSTTQIYTKVTPDLLRETWAESHPRA</sequence>
<feature type="active site" evidence="9">
    <location>
        <position position="264"/>
    </location>
</feature>
<dbReference type="GO" id="GO:0007059">
    <property type="term" value="P:chromosome segregation"/>
    <property type="evidence" value="ECO:0007669"/>
    <property type="project" value="UniProtKB-UniRule"/>
</dbReference>
<evidence type="ECO:0000256" key="4">
    <source>
        <dbReference type="ARBA" id="ARBA00022829"/>
    </source>
</evidence>
<dbReference type="NCBIfam" id="NF001399">
    <property type="entry name" value="PRK00283.1"/>
    <property type="match status" value="1"/>
</dbReference>
<dbReference type="RefSeq" id="WP_052539969.1">
    <property type="nucleotide sequence ID" value="NZ_CP006842.1"/>
</dbReference>
<dbReference type="KEGG" id="cgy:CGLY_09170"/>
<dbReference type="EMBL" id="CP006842">
    <property type="protein sequence ID" value="AHW64279.1"/>
    <property type="molecule type" value="Genomic_DNA"/>
</dbReference>
<evidence type="ECO:0000259" key="11">
    <source>
        <dbReference type="PROSITE" id="PS51900"/>
    </source>
</evidence>
<dbReference type="PROSITE" id="PS51898">
    <property type="entry name" value="TYR_RECOMBINASE"/>
    <property type="match status" value="1"/>
</dbReference>
<evidence type="ECO:0000256" key="8">
    <source>
        <dbReference type="ARBA" id="ARBA00023306"/>
    </source>
</evidence>
<dbReference type="HAMAP" id="MF_01808">
    <property type="entry name" value="Recomb_XerC_XerD"/>
    <property type="match status" value="1"/>
</dbReference>
<evidence type="ECO:0000256" key="7">
    <source>
        <dbReference type="ARBA" id="ARBA00023172"/>
    </source>
</evidence>
<keyword evidence="5 9" id="KW-0229">DNA integration</keyword>
<comment type="subunit">
    <text evidence="9">Forms a cyclic heterotetrameric complex composed of two molecules of XerC and two molecules of XerD.</text>
</comment>
<evidence type="ECO:0000256" key="2">
    <source>
        <dbReference type="ARBA" id="ARBA00022490"/>
    </source>
</evidence>
<dbReference type="InterPro" id="IPR004107">
    <property type="entry name" value="Integrase_SAM-like_N"/>
</dbReference>
<dbReference type="InterPro" id="IPR010998">
    <property type="entry name" value="Integrase_recombinase_N"/>
</dbReference>
<dbReference type="GO" id="GO:0051301">
    <property type="term" value="P:cell division"/>
    <property type="evidence" value="ECO:0007669"/>
    <property type="project" value="UniProtKB-KW"/>
</dbReference>
<gene>
    <name evidence="12" type="primary">xerD</name>
    <name evidence="9" type="synonym">xerC</name>
    <name evidence="12" type="ORF">CGLY_09170</name>
</gene>
<comment type="similarity">
    <text evidence="9">Belongs to the 'phage' integrase family. XerC subfamily.</text>
</comment>
<evidence type="ECO:0000313" key="13">
    <source>
        <dbReference type="Proteomes" id="UP000023703"/>
    </source>
</evidence>